<reference evidence="1" key="3">
    <citation type="submission" date="2012-09" db="EMBL/GenBank/DDBJ databases">
        <authorList>
            <consortium name="VectorBase"/>
        </authorList>
    </citation>
    <scope>NUCLEOTIDE SEQUENCE</scope>
    <source>
        <strain evidence="1">Liverpool</strain>
    </source>
</reference>
<dbReference type="OrthoDB" id="10608632at2759"/>
<evidence type="ECO:0000313" key="2">
    <source>
        <dbReference type="Proteomes" id="UP000682892"/>
    </source>
</evidence>
<dbReference type="VEuPathDB" id="VectorBase:AAEL005100"/>
<accession>Q17B23</accession>
<dbReference type="AlphaFoldDB" id="Q17B23"/>
<reference evidence="1" key="1">
    <citation type="submission" date="2005-10" db="EMBL/GenBank/DDBJ databases">
        <authorList>
            <person name="Loftus B.J."/>
            <person name="Nene V.M."/>
            <person name="Hannick L.I."/>
            <person name="Bidwell S."/>
            <person name="Haas B."/>
            <person name="Amedeo P."/>
            <person name="Orvis J."/>
            <person name="Wortman J.R."/>
            <person name="White O.R."/>
            <person name="Salzberg S."/>
            <person name="Shumway M."/>
            <person name="Koo H."/>
            <person name="Zhao Y."/>
            <person name="Holmes M."/>
            <person name="Miller J."/>
            <person name="Schatz M."/>
            <person name="Pop M."/>
            <person name="Pai G."/>
            <person name="Utterback T."/>
            <person name="Rogers Y.-H."/>
            <person name="Kravitz S."/>
            <person name="Fraser C.M."/>
        </authorList>
    </citation>
    <scope>NUCLEOTIDE SEQUENCE</scope>
    <source>
        <strain evidence="1">Liverpool</strain>
    </source>
</reference>
<dbReference type="EMBL" id="CH477327">
    <property type="protein sequence ID" value="EAT43447.1"/>
    <property type="molecule type" value="Genomic_DNA"/>
</dbReference>
<dbReference type="OMA" id="CAMEGNE"/>
<sequence>MDHDVFWKYIQNEFGQVQKHLRNIIELQNLCNHSITYLTREAIMGIQKDMRAMAGHLSATCNHSANPKALTLSDIYGNRWATNPKQFTFMEGEILCLLGLASCVQQRGIESFLKFKNQPHVAVTHNASSIQNIALQKSDTAESHAYKLISKIRAFYAMQQISDPKFDKFTRKLEKLEVHSLTITDNEVRASIVCPICAMEGNERKINFKMDPYSRWHIFSYKRHCDAFHYEVPRGTKRKRCLEIDNEETDDTMDDCS</sequence>
<dbReference type="Proteomes" id="UP000682892">
    <property type="component" value="Unassembled WGS sequence"/>
</dbReference>
<reference evidence="1" key="2">
    <citation type="journal article" date="2007" name="Science">
        <title>Genome sequence of Aedes aegypti, a major arbovirus vector.</title>
        <authorList>
            <person name="Nene V."/>
            <person name="Wortman J.R."/>
            <person name="Lawson D."/>
            <person name="Haas B."/>
            <person name="Kodira C."/>
            <person name="Tu Z.J."/>
            <person name="Loftus B."/>
            <person name="Xi Z."/>
            <person name="Megy K."/>
            <person name="Grabherr M."/>
            <person name="Ren Q."/>
            <person name="Zdobnov E.M."/>
            <person name="Lobo N.F."/>
            <person name="Campbell K.S."/>
            <person name="Brown S.E."/>
            <person name="Bonaldo M.F."/>
            <person name="Zhu J."/>
            <person name="Sinkins S.P."/>
            <person name="Hogenkamp D.G."/>
            <person name="Amedeo P."/>
            <person name="Arensburger P."/>
            <person name="Atkinson P.W."/>
            <person name="Bidwell S."/>
            <person name="Biedler J."/>
            <person name="Birney E."/>
            <person name="Bruggner R.V."/>
            <person name="Costas J."/>
            <person name="Coy M.R."/>
            <person name="Crabtree J."/>
            <person name="Crawford M."/>
            <person name="Debruyn B."/>
            <person name="Decaprio D."/>
            <person name="Eiglmeier K."/>
            <person name="Eisenstadt E."/>
            <person name="El-Dorry H."/>
            <person name="Gelbart W.M."/>
            <person name="Gomes S.L."/>
            <person name="Hammond M."/>
            <person name="Hannick L.I."/>
            <person name="Hogan J.R."/>
            <person name="Holmes M.H."/>
            <person name="Jaffe D."/>
            <person name="Johnston J.S."/>
            <person name="Kennedy R.C."/>
            <person name="Koo H."/>
            <person name="Kravitz S."/>
            <person name="Kriventseva E.V."/>
            <person name="Kulp D."/>
            <person name="Labutti K."/>
            <person name="Lee E."/>
            <person name="Li S."/>
            <person name="Lovin D.D."/>
            <person name="Mao C."/>
            <person name="Mauceli E."/>
            <person name="Menck C.F."/>
            <person name="Miller J.R."/>
            <person name="Montgomery P."/>
            <person name="Mori A."/>
            <person name="Nascimento A.L."/>
            <person name="Naveira H.F."/>
            <person name="Nusbaum C."/>
            <person name="O'leary S."/>
            <person name="Orvis J."/>
            <person name="Pertea M."/>
            <person name="Quesneville H."/>
            <person name="Reidenbach K.R."/>
            <person name="Rogers Y.H."/>
            <person name="Roth C.W."/>
            <person name="Schneider J.R."/>
            <person name="Schatz M."/>
            <person name="Shumway M."/>
            <person name="Stanke M."/>
            <person name="Stinson E.O."/>
            <person name="Tubio J.M."/>
            <person name="Vanzee J.P."/>
            <person name="Verjovski-Almeida S."/>
            <person name="Werner D."/>
            <person name="White O."/>
            <person name="Wyder S."/>
            <person name="Zeng Q."/>
            <person name="Zhao Q."/>
            <person name="Zhao Y."/>
            <person name="Hill C.A."/>
            <person name="Raikhel A.S."/>
            <person name="Soares M.B."/>
            <person name="Knudson D.L."/>
            <person name="Lee N.H."/>
            <person name="Galagan J."/>
            <person name="Salzberg S.L."/>
            <person name="Paulsen I.T."/>
            <person name="Dimopoulos G."/>
            <person name="Collins F.H."/>
            <person name="Birren B."/>
            <person name="Fraser-Liggett C.M."/>
            <person name="Severson D.W."/>
        </authorList>
    </citation>
    <scope>NUCLEOTIDE SEQUENCE [LARGE SCALE GENOMIC DNA]</scope>
    <source>
        <strain evidence="1">Liverpool</strain>
    </source>
</reference>
<name>Q17B23_AEDAE</name>
<proteinExistence type="predicted"/>
<dbReference type="HOGENOM" id="CLU_1082637_0_0_1"/>
<dbReference type="KEGG" id="aag:5566027"/>
<dbReference type="PaxDb" id="7159-AAEL005100-PA"/>
<organism evidence="1 2">
    <name type="scientific">Aedes aegypti</name>
    <name type="common">Yellowfever mosquito</name>
    <name type="synonym">Culex aegypti</name>
    <dbReference type="NCBI Taxonomy" id="7159"/>
    <lineage>
        <taxon>Eukaryota</taxon>
        <taxon>Metazoa</taxon>
        <taxon>Ecdysozoa</taxon>
        <taxon>Arthropoda</taxon>
        <taxon>Hexapoda</taxon>
        <taxon>Insecta</taxon>
        <taxon>Pterygota</taxon>
        <taxon>Neoptera</taxon>
        <taxon>Endopterygota</taxon>
        <taxon>Diptera</taxon>
        <taxon>Nematocera</taxon>
        <taxon>Culicoidea</taxon>
        <taxon>Culicidae</taxon>
        <taxon>Culicinae</taxon>
        <taxon>Aedini</taxon>
        <taxon>Aedes</taxon>
        <taxon>Stegomyia</taxon>
    </lineage>
</organism>
<protein>
    <submittedName>
        <fullName evidence="1">AAEL005100-PA</fullName>
    </submittedName>
</protein>
<gene>
    <name evidence="1" type="ORF">AaeL_AAEL005100</name>
</gene>
<evidence type="ECO:0000313" key="1">
    <source>
        <dbReference type="EMBL" id="EAT43447.1"/>
    </source>
</evidence>
<dbReference type="PhylomeDB" id="Q17B23"/>